<gene>
    <name evidence="1" type="ORF">ENO26_07810</name>
</gene>
<organism evidence="1">
    <name type="scientific">Ignisphaera aggregans</name>
    <dbReference type="NCBI Taxonomy" id="334771"/>
    <lineage>
        <taxon>Archaea</taxon>
        <taxon>Thermoproteota</taxon>
        <taxon>Thermoprotei</taxon>
        <taxon>Desulfurococcales</taxon>
        <taxon>Desulfurococcaceae</taxon>
        <taxon>Ignisphaera</taxon>
    </lineage>
</organism>
<protein>
    <submittedName>
        <fullName evidence="1">Uncharacterized protein</fullName>
    </submittedName>
</protein>
<reference evidence="1" key="1">
    <citation type="journal article" date="2020" name="mSystems">
        <title>Genome- and Community-Level Interaction Insights into Carbon Utilization and Element Cycling Functions of Hydrothermarchaeota in Hydrothermal Sediment.</title>
        <authorList>
            <person name="Zhou Z."/>
            <person name="Liu Y."/>
            <person name="Xu W."/>
            <person name="Pan J."/>
            <person name="Luo Z.H."/>
            <person name="Li M."/>
        </authorList>
    </citation>
    <scope>NUCLEOTIDE SEQUENCE [LARGE SCALE GENOMIC DNA]</scope>
    <source>
        <strain evidence="1">SpSt-125</strain>
    </source>
</reference>
<comment type="caution">
    <text evidence="1">The sequence shown here is derived from an EMBL/GenBank/DDBJ whole genome shotgun (WGS) entry which is preliminary data.</text>
</comment>
<accession>A0A7J2U3R1</accession>
<dbReference type="EMBL" id="DSEU01000052">
    <property type="protein sequence ID" value="HEM67448.1"/>
    <property type="molecule type" value="Genomic_DNA"/>
</dbReference>
<proteinExistence type="predicted"/>
<evidence type="ECO:0000313" key="1">
    <source>
        <dbReference type="EMBL" id="HEM67448.1"/>
    </source>
</evidence>
<name>A0A7J2U3R1_9CREN</name>
<dbReference type="AlphaFoldDB" id="A0A7J2U3R1"/>
<sequence>MVSIVVFENLLMVKKKRFTKSKTANRKITRFAKRQLIQYSVIMALKYGFKAIVINTKGTAKSKEHDKIMQRCGLERHTASTYLIVLKRLRQP</sequence>